<protein>
    <submittedName>
        <fullName evidence="2">Uncharacterized protein</fullName>
    </submittedName>
</protein>
<name>A0A081KBD3_9GAMM</name>
<evidence type="ECO:0000313" key="3">
    <source>
        <dbReference type="Proteomes" id="UP000027997"/>
    </source>
</evidence>
<feature type="region of interest" description="Disordered" evidence="1">
    <location>
        <begin position="95"/>
        <end position="121"/>
    </location>
</feature>
<feature type="region of interest" description="Disordered" evidence="1">
    <location>
        <begin position="274"/>
        <end position="300"/>
    </location>
</feature>
<reference evidence="2 3" key="1">
    <citation type="submission" date="2014-06" db="EMBL/GenBank/DDBJ databases">
        <title>Whole Genome Sequences of Three Symbiotic Endozoicomonas Bacteria.</title>
        <authorList>
            <person name="Neave M.J."/>
            <person name="Apprill A."/>
            <person name="Voolstra C.R."/>
        </authorList>
    </citation>
    <scope>NUCLEOTIDE SEQUENCE [LARGE SCALE GENOMIC DNA]</scope>
    <source>
        <strain evidence="2 3">DSM 22380</strain>
    </source>
</reference>
<gene>
    <name evidence="2" type="ORF">GV64_12540</name>
</gene>
<accession>A0A081KBD3</accession>
<evidence type="ECO:0000313" key="2">
    <source>
        <dbReference type="EMBL" id="KEI71459.1"/>
    </source>
</evidence>
<keyword evidence="3" id="KW-1185">Reference proteome</keyword>
<dbReference type="STRING" id="305900.GV64_12540"/>
<comment type="caution">
    <text evidence="2">The sequence shown here is derived from an EMBL/GenBank/DDBJ whole genome shotgun (WGS) entry which is preliminary data.</text>
</comment>
<feature type="compositionally biased region" description="Basic and acidic residues" evidence="1">
    <location>
        <begin position="97"/>
        <end position="112"/>
    </location>
</feature>
<feature type="compositionally biased region" description="Basic and acidic residues" evidence="1">
    <location>
        <begin position="274"/>
        <end position="285"/>
    </location>
</feature>
<dbReference type="AlphaFoldDB" id="A0A081KBD3"/>
<proteinExistence type="predicted"/>
<dbReference type="EMBL" id="JOJP01000001">
    <property type="protein sequence ID" value="KEI71459.1"/>
    <property type="molecule type" value="Genomic_DNA"/>
</dbReference>
<sequence>MSDPLTSDRPFTPVKEAAVFFAKGVGKRDDSVAVKLGPFRVSSLPDESVERKLEAGGSKEVLIEPVPIWQRADKASQTSHLQIYEGDNKTLSICVGKPEDHKNRQSKAEGTKETALSSSKNREEQLQFVESEYSYCQTAKAALSIISRYEESTDDDNVTEDDQTIFDEVKGAAIPIWQRIAKPDNDDGQSNPWEVCYLTKGEAALLATERAIFESWKQRWSDKYLQLLEEDIELATELPCEYGEALGGAVQLLRKQQALIKELQTENKQQKEMLVKAENSKHVDDNGTLSSISSFESEAS</sequence>
<evidence type="ECO:0000256" key="1">
    <source>
        <dbReference type="SAM" id="MobiDB-lite"/>
    </source>
</evidence>
<dbReference type="RefSeq" id="WP_020583058.1">
    <property type="nucleotide sequence ID" value="NZ_JOJP01000001.1"/>
</dbReference>
<feature type="compositionally biased region" description="Low complexity" evidence="1">
    <location>
        <begin position="290"/>
        <end position="300"/>
    </location>
</feature>
<organism evidence="2 3">
    <name type="scientific">Endozoicomonas elysicola</name>
    <dbReference type="NCBI Taxonomy" id="305900"/>
    <lineage>
        <taxon>Bacteria</taxon>
        <taxon>Pseudomonadati</taxon>
        <taxon>Pseudomonadota</taxon>
        <taxon>Gammaproteobacteria</taxon>
        <taxon>Oceanospirillales</taxon>
        <taxon>Endozoicomonadaceae</taxon>
        <taxon>Endozoicomonas</taxon>
    </lineage>
</organism>
<dbReference type="Proteomes" id="UP000027997">
    <property type="component" value="Unassembled WGS sequence"/>
</dbReference>